<keyword evidence="4" id="KW-0472">Membrane</keyword>
<dbReference type="GO" id="GO:0016020">
    <property type="term" value="C:membrane"/>
    <property type="evidence" value="ECO:0007669"/>
    <property type="project" value="UniProtKB-SubCell"/>
</dbReference>
<feature type="region of interest" description="Disordered" evidence="5">
    <location>
        <begin position="1"/>
        <end position="92"/>
    </location>
</feature>
<accession>A0A6H0XSF1</accession>
<keyword evidence="3" id="KW-1133">Transmembrane helix</keyword>
<evidence type="ECO:0000256" key="5">
    <source>
        <dbReference type="SAM" id="MobiDB-lite"/>
    </source>
</evidence>
<dbReference type="InterPro" id="IPR043136">
    <property type="entry name" value="B30.2/SPRY_sf"/>
</dbReference>
<dbReference type="Proteomes" id="UP000503462">
    <property type="component" value="Chromosome 2"/>
</dbReference>
<organism evidence="6 7">
    <name type="scientific">Peltaster fructicola</name>
    <dbReference type="NCBI Taxonomy" id="286661"/>
    <lineage>
        <taxon>Eukaryota</taxon>
        <taxon>Fungi</taxon>
        <taxon>Dikarya</taxon>
        <taxon>Ascomycota</taxon>
        <taxon>Pezizomycotina</taxon>
        <taxon>Dothideomycetes</taxon>
        <taxon>Dothideomycetes incertae sedis</taxon>
        <taxon>Peltaster</taxon>
    </lineage>
</organism>
<gene>
    <name evidence="6" type="ORF">AMS68_003066</name>
</gene>
<evidence type="ECO:0008006" key="8">
    <source>
        <dbReference type="Google" id="ProtNLM"/>
    </source>
</evidence>
<protein>
    <recommendedName>
        <fullName evidence="8">SPRY domain-containing protein</fullName>
    </recommendedName>
</protein>
<evidence type="ECO:0000256" key="1">
    <source>
        <dbReference type="ARBA" id="ARBA00004370"/>
    </source>
</evidence>
<comment type="subcellular location">
    <subcellularLocation>
        <location evidence="1">Membrane</location>
    </subcellularLocation>
</comment>
<dbReference type="Gene3D" id="2.60.120.920">
    <property type="match status" value="1"/>
</dbReference>
<name>A0A6H0XSF1_9PEZI</name>
<dbReference type="InterPro" id="IPR035780">
    <property type="entry name" value="SPRY_Ssh4-like"/>
</dbReference>
<evidence type="ECO:0000313" key="6">
    <source>
        <dbReference type="EMBL" id="QIW97548.1"/>
    </source>
</evidence>
<dbReference type="CDD" id="cd12910">
    <property type="entry name" value="SPRY_SSH4_like"/>
    <property type="match status" value="1"/>
</dbReference>
<evidence type="ECO:0000256" key="3">
    <source>
        <dbReference type="ARBA" id="ARBA00022989"/>
    </source>
</evidence>
<dbReference type="AlphaFoldDB" id="A0A6H0XSF1"/>
<feature type="compositionally biased region" description="Basic and acidic residues" evidence="5">
    <location>
        <begin position="35"/>
        <end position="47"/>
    </location>
</feature>
<sequence>MSYQPPPGPPPGYSRQQFPSNNPYKQHALNAVQQEHTRPPSSRKTEDYQPPPGPPPSHKAETYRAPPGPPPVKKSEYPPASIDDTEPPPYDPWLAVPDNALLPPPPAVMEDFSPANNASHDDALRARAWCRRNPLRTSQSWTSEALERIEEHQFTLCAQPGTIAATIQSSGPGRTSVVSTKRQGDTTLLSNLPMITPQLQPRAGEQRTIYYQVHIKKVSGDDASVALGFVAPPYPPNRLPGWHRGSLAVHNDDGRRYVNDDDGGIDFVRPFSSGVLVGIGMTFTGAQYGPAKVKVFLTRNGREEGSWDLHESRDAAAREGGIVGLDGTTDLYAAIGICGGVELEVNWAA</sequence>
<evidence type="ECO:0000256" key="4">
    <source>
        <dbReference type="ARBA" id="ARBA00023136"/>
    </source>
</evidence>
<keyword evidence="2" id="KW-0812">Transmembrane</keyword>
<proteinExistence type="predicted"/>
<reference evidence="6 7" key="1">
    <citation type="journal article" date="2016" name="Sci. Rep.">
        <title>Peltaster fructicola genome reveals evolution from an invasive phytopathogen to an ectophytic parasite.</title>
        <authorList>
            <person name="Xu C."/>
            <person name="Chen H."/>
            <person name="Gleason M.L."/>
            <person name="Xu J.R."/>
            <person name="Liu H."/>
            <person name="Zhang R."/>
            <person name="Sun G."/>
        </authorList>
    </citation>
    <scope>NUCLEOTIDE SEQUENCE [LARGE SCALE GENOMIC DNA]</scope>
    <source>
        <strain evidence="6 7">LNHT1506</strain>
    </source>
</reference>
<keyword evidence="7" id="KW-1185">Reference proteome</keyword>
<feature type="compositionally biased region" description="Pro residues" evidence="5">
    <location>
        <begin position="1"/>
        <end position="12"/>
    </location>
</feature>
<dbReference type="OrthoDB" id="25503at2759"/>
<evidence type="ECO:0000313" key="7">
    <source>
        <dbReference type="Proteomes" id="UP000503462"/>
    </source>
</evidence>
<dbReference type="EMBL" id="CP051140">
    <property type="protein sequence ID" value="QIW97548.1"/>
    <property type="molecule type" value="Genomic_DNA"/>
</dbReference>
<evidence type="ECO:0000256" key="2">
    <source>
        <dbReference type="ARBA" id="ARBA00022692"/>
    </source>
</evidence>
<feature type="compositionally biased region" description="Polar residues" evidence="5">
    <location>
        <begin position="14"/>
        <end position="24"/>
    </location>
</feature>